<keyword evidence="1" id="KW-0472">Membrane</keyword>
<keyword evidence="3" id="KW-1185">Reference proteome</keyword>
<dbReference type="GeneID" id="98664927"/>
<keyword evidence="1" id="KW-1133">Transmembrane helix</keyword>
<dbReference type="Proteomes" id="UP000183299">
    <property type="component" value="Unassembled WGS sequence"/>
</dbReference>
<accession>A0A1I3T4W6</accession>
<dbReference type="EMBL" id="FORY01000007">
    <property type="protein sequence ID" value="SFJ64881.1"/>
    <property type="molecule type" value="Genomic_DNA"/>
</dbReference>
<feature type="transmembrane region" description="Helical" evidence="1">
    <location>
        <begin position="17"/>
        <end position="38"/>
    </location>
</feature>
<dbReference type="InterPro" id="IPR005625">
    <property type="entry name" value="PepSY-ass_TM"/>
</dbReference>
<feature type="transmembrane region" description="Helical" evidence="1">
    <location>
        <begin position="127"/>
        <end position="149"/>
    </location>
</feature>
<protein>
    <submittedName>
        <fullName evidence="2">PepSY-associated TM region</fullName>
    </submittedName>
</protein>
<feature type="transmembrane region" description="Helical" evidence="1">
    <location>
        <begin position="273"/>
        <end position="295"/>
    </location>
</feature>
<evidence type="ECO:0000313" key="2">
    <source>
        <dbReference type="EMBL" id="SFJ64881.1"/>
    </source>
</evidence>
<gene>
    <name evidence="2" type="ORF">SAMN04488138_107209</name>
</gene>
<evidence type="ECO:0000313" key="3">
    <source>
        <dbReference type="Proteomes" id="UP000183299"/>
    </source>
</evidence>
<dbReference type="PANTHER" id="PTHR34219">
    <property type="entry name" value="IRON-REGULATED INNER MEMBRANE PROTEIN-RELATED"/>
    <property type="match status" value="1"/>
</dbReference>
<feature type="transmembrane region" description="Helical" evidence="1">
    <location>
        <begin position="161"/>
        <end position="184"/>
    </location>
</feature>
<dbReference type="RefSeq" id="WP_158527948.1">
    <property type="nucleotide sequence ID" value="NZ_FORY01000007.1"/>
</dbReference>
<sequence length="312" mass="34226">MPLSPRLRRRIRQLHRWIALAFSLPLLILALTGFLLSFEPLLNSMSRGTDNLTAARSIELLQSVDPQGKAKTVTHRGYDGTLEVAGPGLRPMVLDIETGEVTRHGIIARTFILSRQIHKAFVGDLNWLVLISTVAMGVLIVLGLLMGWPRRANTVSGWHRVGAWIGMPLLAITTVTGVLMSFGVTMGGGGASPMTMGRLSEPMSMVQAVQAVEAQQDLSAMAWIRPAGPRVMMRYAQGDRFQGYFVTPDEIVAVPRNLPRAIHEGLWSIPLGLAMNLIVSILTTGLILTGLIIWFRRRRPAASLAAFRNVPR</sequence>
<name>A0A1I3T4W6_9RHOB</name>
<proteinExistence type="predicted"/>
<dbReference type="STRING" id="576117.SAMN04488138_107209"/>
<dbReference type="Pfam" id="PF03929">
    <property type="entry name" value="PepSY_TM"/>
    <property type="match status" value="1"/>
</dbReference>
<organism evidence="2 3">
    <name type="scientific">Celeribacter halophilus</name>
    <dbReference type="NCBI Taxonomy" id="576117"/>
    <lineage>
        <taxon>Bacteria</taxon>
        <taxon>Pseudomonadati</taxon>
        <taxon>Pseudomonadota</taxon>
        <taxon>Alphaproteobacteria</taxon>
        <taxon>Rhodobacterales</taxon>
        <taxon>Roseobacteraceae</taxon>
        <taxon>Celeribacter</taxon>
    </lineage>
</organism>
<keyword evidence="1" id="KW-0812">Transmembrane</keyword>
<reference evidence="2 3" key="1">
    <citation type="submission" date="2016-10" db="EMBL/GenBank/DDBJ databases">
        <authorList>
            <person name="de Groot N.N."/>
        </authorList>
    </citation>
    <scope>NUCLEOTIDE SEQUENCE [LARGE SCALE GENOMIC DNA]</scope>
    <source>
        <strain evidence="2 3">CGMCC 1.8891</strain>
    </source>
</reference>
<evidence type="ECO:0000256" key="1">
    <source>
        <dbReference type="SAM" id="Phobius"/>
    </source>
</evidence>
<dbReference type="AlphaFoldDB" id="A0A1I3T4W6"/>
<dbReference type="PANTHER" id="PTHR34219:SF3">
    <property type="entry name" value="BLL7967 PROTEIN"/>
    <property type="match status" value="1"/>
</dbReference>